<comment type="caution">
    <text evidence="4">The sequence shown here is derived from an EMBL/GenBank/DDBJ whole genome shotgun (WGS) entry which is preliminary data.</text>
</comment>
<evidence type="ECO:0000259" key="3">
    <source>
        <dbReference type="Pfam" id="PF25289"/>
    </source>
</evidence>
<dbReference type="PANTHER" id="PTHR12460">
    <property type="entry name" value="CYCLIN-DEPENDENT KINASE INHIBITOR-RELATED PROTEIN"/>
    <property type="match status" value="1"/>
</dbReference>
<accession>A0A3M7HQ31</accession>
<dbReference type="PANTHER" id="PTHR12460:SF0">
    <property type="entry name" value="CID DOMAIN-CONTAINING PROTEIN-RELATED"/>
    <property type="match status" value="1"/>
</dbReference>
<feature type="compositionally biased region" description="Polar residues" evidence="1">
    <location>
        <begin position="682"/>
        <end position="695"/>
    </location>
</feature>
<reference evidence="4 5" key="1">
    <citation type="journal article" date="2018" name="BMC Genomics">
        <title>Genomic evidence for intraspecific hybridization in a clonal and extremely halotolerant yeast.</title>
        <authorList>
            <person name="Gostincar C."/>
            <person name="Stajich J.E."/>
            <person name="Zupancic J."/>
            <person name="Zalar P."/>
            <person name="Gunde-Cimerman N."/>
        </authorList>
    </citation>
    <scope>NUCLEOTIDE SEQUENCE [LARGE SCALE GENOMIC DNA]</scope>
    <source>
        <strain evidence="4 5">EXF-171</strain>
    </source>
</reference>
<feature type="region of interest" description="Disordered" evidence="1">
    <location>
        <begin position="361"/>
        <end position="407"/>
    </location>
</feature>
<feature type="compositionally biased region" description="Low complexity" evidence="1">
    <location>
        <begin position="775"/>
        <end position="793"/>
    </location>
</feature>
<proteinExistence type="predicted"/>
<feature type="compositionally biased region" description="Polar residues" evidence="1">
    <location>
        <begin position="533"/>
        <end position="545"/>
    </location>
</feature>
<dbReference type="EMBL" id="QWIQ01000028">
    <property type="protein sequence ID" value="RMZ15297.1"/>
    <property type="molecule type" value="Genomic_DNA"/>
</dbReference>
<feature type="region of interest" description="Disordered" evidence="1">
    <location>
        <begin position="284"/>
        <end position="330"/>
    </location>
</feature>
<dbReference type="Proteomes" id="UP000281468">
    <property type="component" value="Unassembled WGS sequence"/>
</dbReference>
<evidence type="ECO:0000313" key="5">
    <source>
        <dbReference type="Proteomes" id="UP000281468"/>
    </source>
</evidence>
<feature type="compositionally biased region" description="Basic and acidic residues" evidence="1">
    <location>
        <begin position="294"/>
        <end position="303"/>
    </location>
</feature>
<feature type="compositionally biased region" description="Basic and acidic residues" evidence="1">
    <location>
        <begin position="122"/>
        <end position="131"/>
    </location>
</feature>
<feature type="compositionally biased region" description="Basic and acidic residues" evidence="1">
    <location>
        <begin position="389"/>
        <end position="407"/>
    </location>
</feature>
<feature type="compositionally biased region" description="Polar residues" evidence="1">
    <location>
        <begin position="760"/>
        <end position="774"/>
    </location>
</feature>
<feature type="compositionally biased region" description="Low complexity" evidence="1">
    <location>
        <begin position="696"/>
        <end position="713"/>
    </location>
</feature>
<protein>
    <submittedName>
        <fullName evidence="4">Uncharacterized protein</fullName>
    </submittedName>
</protein>
<feature type="domain" description="DUF7785" evidence="2">
    <location>
        <begin position="507"/>
        <end position="607"/>
    </location>
</feature>
<dbReference type="Pfam" id="PF25289">
    <property type="entry name" value="DUF7877"/>
    <property type="match status" value="1"/>
</dbReference>
<feature type="region of interest" description="Disordered" evidence="1">
    <location>
        <begin position="530"/>
        <end position="549"/>
    </location>
</feature>
<evidence type="ECO:0000259" key="2">
    <source>
        <dbReference type="Pfam" id="PF25009"/>
    </source>
</evidence>
<evidence type="ECO:0000256" key="1">
    <source>
        <dbReference type="SAM" id="MobiDB-lite"/>
    </source>
</evidence>
<organism evidence="4 5">
    <name type="scientific">Hortaea werneckii</name>
    <name type="common">Black yeast</name>
    <name type="synonym">Cladosporium werneckii</name>
    <dbReference type="NCBI Taxonomy" id="91943"/>
    <lineage>
        <taxon>Eukaryota</taxon>
        <taxon>Fungi</taxon>
        <taxon>Dikarya</taxon>
        <taxon>Ascomycota</taxon>
        <taxon>Pezizomycotina</taxon>
        <taxon>Dothideomycetes</taxon>
        <taxon>Dothideomycetidae</taxon>
        <taxon>Mycosphaerellales</taxon>
        <taxon>Teratosphaeriaceae</taxon>
        <taxon>Hortaea</taxon>
    </lineage>
</organism>
<feature type="domain" description="DUF7877" evidence="3">
    <location>
        <begin position="82"/>
        <end position="193"/>
    </location>
</feature>
<dbReference type="GO" id="GO:0031124">
    <property type="term" value="P:mRNA 3'-end processing"/>
    <property type="evidence" value="ECO:0007669"/>
    <property type="project" value="TreeGrafter"/>
</dbReference>
<dbReference type="Pfam" id="PF25009">
    <property type="entry name" value="DUF7785"/>
    <property type="match status" value="1"/>
</dbReference>
<feature type="region of interest" description="Disordered" evidence="1">
    <location>
        <begin position="104"/>
        <end position="134"/>
    </location>
</feature>
<dbReference type="InterPro" id="IPR057199">
    <property type="entry name" value="DUF7877"/>
</dbReference>
<feature type="region of interest" description="Disordered" evidence="1">
    <location>
        <begin position="675"/>
        <end position="924"/>
    </location>
</feature>
<feature type="compositionally biased region" description="Pro residues" evidence="1">
    <location>
        <begin position="828"/>
        <end position="841"/>
    </location>
</feature>
<evidence type="ECO:0000313" key="4">
    <source>
        <dbReference type="EMBL" id="RMZ15297.1"/>
    </source>
</evidence>
<gene>
    <name evidence="4" type="ORF">D0862_01689</name>
</gene>
<feature type="compositionally biased region" description="Low complexity" evidence="1">
    <location>
        <begin position="891"/>
        <end position="924"/>
    </location>
</feature>
<dbReference type="InterPro" id="IPR056687">
    <property type="entry name" value="DUF7785"/>
</dbReference>
<dbReference type="GO" id="GO:0000993">
    <property type="term" value="F:RNA polymerase II complex binding"/>
    <property type="evidence" value="ECO:0007669"/>
    <property type="project" value="TreeGrafter"/>
</dbReference>
<name>A0A3M7HQ31_HORWE</name>
<feature type="compositionally biased region" description="Low complexity" evidence="1">
    <location>
        <begin position="722"/>
        <end position="745"/>
    </location>
</feature>
<feature type="region of interest" description="Disordered" evidence="1">
    <location>
        <begin position="12"/>
        <end position="86"/>
    </location>
</feature>
<sequence length="924" mass="99556">MGDSGLGCARYFPNANLSRDPRPLAKVKSSRIMATTTDPAPNGAVSPPVPEPLSPPDNKRKRENDAESQPAVAQGRNVSVRSKQTQRDVLEILQQYDTSPSFLEHPLASESSAGGPTQKKARLSDGTHDETTISSKLDNGAYASLDGLKEDATGVCESLETSLRAKAKEAGAPNAGRLSVEELKRIQRAKAFARLIEDVVDKERGYSSVNDEQVDQKNTGMKVNGHSGDAMTGPDQKLGTVLTLFGNAPTPKQLFSSLQHAPAGRGESAIKSELPVEEMSLPNGLTATKIMPPPRDDSKKGPTFEEAFPPPYNLPSLHPPKAHKRSSTRDMTLKWEFKDTVNRSSKKGGYTVQGLTTGDWLGYGGVDPVQTASPKEKRKQRERALSSGDRVKEPPSQATREEQRAKEEEALFRRAYGSFAPSVDNAKSVVPAQTKSAVWWEKVGERRFNETFAIDPALVEGPSAEEVNMRSILPEHSDIPENFESVIEELDKMDEDPVQAEAVASKTDVEMVLREVAELLETLASHQRIRNASLPSSHQASSRNPLSPAPVLASRIGKPDEPAEAEVSTYHALRRELAYLILKLPPYAVAKIDGDQLAELGVNKLIPFETKDYKGTMEEDQVARLAKYNAMATAAGIATLTRGNSASGQHYNTTGPQRTPAIGQAANTRYGQTGQYGAARTPATQPQFQRSTSNQSYSTPTATAPRPTYAQQPSQYPRPGAPQQTYGQPNGQPQYYQQRPPTQTPGGYGGGYNQQYSQTPQTQPRPAYSSSQPLAQFQARSHAAAANAVAYQANSGTPGPYNRTASPATAPPKPSYAQAPQQPGSIQPRPPVYQQAPPPQPGQYAQAPGSGRATPSFPPSQPGTPVNGYQARPPQPPPMQPGVGRAASGTPQPAAQVQGQGQGFAQPQPQPQPQQQQMQANGHQ</sequence>
<dbReference type="AlphaFoldDB" id="A0A3M7HQ31"/>
<dbReference type="VEuPathDB" id="FungiDB:BTJ68_01276"/>